<evidence type="ECO:0000313" key="2">
    <source>
        <dbReference type="Proteomes" id="UP000708208"/>
    </source>
</evidence>
<comment type="caution">
    <text evidence="1">The sequence shown here is derived from an EMBL/GenBank/DDBJ whole genome shotgun (WGS) entry which is preliminary data.</text>
</comment>
<name>A0A8J2JHI3_9HEXA</name>
<sequence>VFTTPKAKHKNGGNGNLLSRKHVTSIHTTILIKYQETRHLQKPPKNLRSLACYSFKSVERMTR</sequence>
<protein>
    <submittedName>
        <fullName evidence="1">Uncharacterized protein</fullName>
    </submittedName>
</protein>
<gene>
    <name evidence="1" type="ORF">AFUS01_LOCUS9653</name>
</gene>
<reference evidence="1" key="1">
    <citation type="submission" date="2021-06" db="EMBL/GenBank/DDBJ databases">
        <authorList>
            <person name="Hodson N. C."/>
            <person name="Mongue J. A."/>
            <person name="Jaron S. K."/>
        </authorList>
    </citation>
    <scope>NUCLEOTIDE SEQUENCE</scope>
</reference>
<feature type="non-terminal residue" evidence="1">
    <location>
        <position position="1"/>
    </location>
</feature>
<dbReference type="EMBL" id="CAJVCH010070112">
    <property type="protein sequence ID" value="CAG7720373.1"/>
    <property type="molecule type" value="Genomic_DNA"/>
</dbReference>
<dbReference type="Proteomes" id="UP000708208">
    <property type="component" value="Unassembled WGS sequence"/>
</dbReference>
<evidence type="ECO:0000313" key="1">
    <source>
        <dbReference type="EMBL" id="CAG7720373.1"/>
    </source>
</evidence>
<accession>A0A8J2JHI3</accession>
<proteinExistence type="predicted"/>
<dbReference type="AlphaFoldDB" id="A0A8J2JHI3"/>
<organism evidence="1 2">
    <name type="scientific">Allacma fusca</name>
    <dbReference type="NCBI Taxonomy" id="39272"/>
    <lineage>
        <taxon>Eukaryota</taxon>
        <taxon>Metazoa</taxon>
        <taxon>Ecdysozoa</taxon>
        <taxon>Arthropoda</taxon>
        <taxon>Hexapoda</taxon>
        <taxon>Collembola</taxon>
        <taxon>Symphypleona</taxon>
        <taxon>Sminthuridae</taxon>
        <taxon>Allacma</taxon>
    </lineage>
</organism>
<keyword evidence="2" id="KW-1185">Reference proteome</keyword>